<feature type="binding site" evidence="22">
    <location>
        <position position="140"/>
    </location>
    <ligand>
        <name>Ca(2+)</name>
        <dbReference type="ChEBI" id="CHEBI:29108"/>
        <label>2</label>
    </ligand>
</feature>
<keyword evidence="13" id="KW-0391">Immunity</keyword>
<evidence type="ECO:0000256" key="20">
    <source>
        <dbReference type="PIRSR" id="PIRSR001155-2"/>
    </source>
</evidence>
<evidence type="ECO:0000256" key="17">
    <source>
        <dbReference type="ARBA" id="ARBA00023278"/>
    </source>
</evidence>
<dbReference type="Pfam" id="PF07645">
    <property type="entry name" value="EGF_CA"/>
    <property type="match status" value="1"/>
</dbReference>
<keyword evidence="6" id="KW-0645">Protease</keyword>
<dbReference type="SMART" id="SM00042">
    <property type="entry name" value="CUB"/>
    <property type="match status" value="2"/>
</dbReference>
<evidence type="ECO:0000256" key="22">
    <source>
        <dbReference type="PIRSR" id="PIRSR001155-4"/>
    </source>
</evidence>
<dbReference type="FunFam" id="2.40.10.10:FF:000068">
    <property type="entry name" value="transmembrane protease serine 2"/>
    <property type="match status" value="1"/>
</dbReference>
<feature type="binding site" evidence="22">
    <location>
        <position position="119"/>
    </location>
    <ligand>
        <name>Ca(2+)</name>
        <dbReference type="ChEBI" id="CHEBI:29108"/>
        <label>1</label>
    </ligand>
</feature>
<feature type="disulfide bond" description="Interchain (between heavy and light chains)" evidence="20">
    <location>
        <begin position="339"/>
        <end position="462"/>
    </location>
</feature>
<evidence type="ECO:0000256" key="18">
    <source>
        <dbReference type="ARBA" id="ARBA00024195"/>
    </source>
</evidence>
<dbReference type="SUPFAM" id="SSF50494">
    <property type="entry name" value="Trypsin-like serine proteases"/>
    <property type="match status" value="1"/>
</dbReference>
<dbReference type="InterPro" id="IPR035914">
    <property type="entry name" value="Sperma_CUB_dom_sf"/>
</dbReference>
<dbReference type="PROSITE" id="PS50026">
    <property type="entry name" value="EGF_3"/>
    <property type="match status" value="1"/>
</dbReference>
<evidence type="ECO:0000256" key="4">
    <source>
        <dbReference type="ARBA" id="ARBA00022588"/>
    </source>
</evidence>
<feature type="disulfide bond" evidence="20 23">
    <location>
        <begin position="179"/>
        <end position="206"/>
    </location>
</feature>
<evidence type="ECO:0000256" key="11">
    <source>
        <dbReference type="ARBA" id="ARBA00022825"/>
    </source>
</evidence>
<keyword evidence="4" id="KW-0399">Innate immunity</keyword>
<dbReference type="InterPro" id="IPR001314">
    <property type="entry name" value="Peptidase_S1A"/>
</dbReference>
<feature type="disulfide bond" evidence="20 24">
    <location>
        <begin position="141"/>
        <end position="151"/>
    </location>
</feature>
<dbReference type="InterPro" id="IPR049883">
    <property type="entry name" value="NOTCH1_EGF-like"/>
</dbReference>
<feature type="binding site" evidence="22">
    <location>
        <position position="121"/>
    </location>
    <ligand>
        <name>Ca(2+)</name>
        <dbReference type="ChEBI" id="CHEBI:29108"/>
        <label>1</label>
    </ligand>
</feature>
<dbReference type="CDD" id="cd00041">
    <property type="entry name" value="CUB"/>
    <property type="match status" value="2"/>
</dbReference>
<feature type="disulfide bond" evidence="20">
    <location>
        <begin position="301"/>
        <end position="335"/>
    </location>
</feature>
<dbReference type="InterPro" id="IPR000152">
    <property type="entry name" value="EGF-type_Asp/Asn_hydroxyl_site"/>
</dbReference>
<evidence type="ECO:0000256" key="23">
    <source>
        <dbReference type="PROSITE-ProRule" id="PRU00059"/>
    </source>
</evidence>
<dbReference type="Gene3D" id="2.10.25.10">
    <property type="entry name" value="Laminin"/>
    <property type="match status" value="1"/>
</dbReference>
<dbReference type="AlphaFoldDB" id="A0A401STK0"/>
<dbReference type="PROSITE" id="PS00135">
    <property type="entry name" value="TRYPSIN_SER"/>
    <property type="match status" value="1"/>
</dbReference>
<dbReference type="InterPro" id="IPR001881">
    <property type="entry name" value="EGF-like_Ca-bd_dom"/>
</dbReference>
<dbReference type="InterPro" id="IPR024175">
    <property type="entry name" value="Pept_S1A_C1r/C1S/mannan-bd"/>
</dbReference>
<feature type="chain" id="PRO_5019403107" description="Complement subcomponent C1r" evidence="26">
    <location>
        <begin position="20"/>
        <end position="596"/>
    </location>
</feature>
<dbReference type="OrthoDB" id="9985152at2759"/>
<feature type="domain" description="Sushi" evidence="30">
    <location>
        <begin position="273"/>
        <end position="337"/>
    </location>
</feature>
<dbReference type="InterPro" id="IPR000436">
    <property type="entry name" value="Sushi_SCR_CCP_dom"/>
</dbReference>
<evidence type="ECO:0000256" key="6">
    <source>
        <dbReference type="ARBA" id="ARBA00022670"/>
    </source>
</evidence>
<keyword evidence="15 20" id="KW-1015">Disulfide bond</keyword>
<evidence type="ECO:0000256" key="25">
    <source>
        <dbReference type="PROSITE-ProRule" id="PRU00302"/>
    </source>
</evidence>
<dbReference type="PANTHER" id="PTHR24255">
    <property type="entry name" value="COMPLEMENT COMPONENT 1, S SUBCOMPONENT-RELATED"/>
    <property type="match status" value="1"/>
</dbReference>
<evidence type="ECO:0008006" key="33">
    <source>
        <dbReference type="Google" id="ProtNLM"/>
    </source>
</evidence>
<keyword evidence="2" id="KW-0964">Secreted</keyword>
<comment type="subcellular location">
    <subcellularLocation>
        <location evidence="1">Secreted</location>
    </subcellularLocation>
</comment>
<keyword evidence="16" id="KW-0325">Glycoprotein</keyword>
<keyword evidence="3 24" id="KW-0245">EGF-like domain</keyword>
<name>A0A401STK0_CHIPU</name>
<dbReference type="PROSITE" id="PS50240">
    <property type="entry name" value="TRYPSIN_DOM"/>
    <property type="match status" value="1"/>
</dbReference>
<feature type="domain" description="EGF-like" evidence="28">
    <location>
        <begin position="137"/>
        <end position="172"/>
    </location>
</feature>
<evidence type="ECO:0000256" key="9">
    <source>
        <dbReference type="ARBA" id="ARBA00022737"/>
    </source>
</evidence>
<comment type="similarity">
    <text evidence="18">Belongs to the peptidase S1 family. CLIP subfamily.</text>
</comment>
<comment type="caution">
    <text evidence="24">Lacks conserved residue(s) required for the propagation of feature annotation.</text>
</comment>
<keyword evidence="7 22" id="KW-0479">Metal-binding</keyword>
<dbReference type="InterPro" id="IPR018097">
    <property type="entry name" value="EGF_Ca-bd_CS"/>
</dbReference>
<dbReference type="PRINTS" id="PR00722">
    <property type="entry name" value="CHYMOTRYPSIN"/>
</dbReference>
<feature type="disulfide bond" evidence="20">
    <location>
        <begin position="535"/>
        <end position="567"/>
    </location>
</feature>
<evidence type="ECO:0000259" key="29">
    <source>
        <dbReference type="PROSITE" id="PS50240"/>
    </source>
</evidence>
<dbReference type="InterPro" id="IPR033116">
    <property type="entry name" value="TRYPSIN_SER"/>
</dbReference>
<feature type="binding site" evidence="22">
    <location>
        <position position="138"/>
    </location>
    <ligand>
        <name>Ca(2+)</name>
        <dbReference type="ChEBI" id="CHEBI:29108"/>
        <label>2</label>
    </ligand>
</feature>
<evidence type="ECO:0000256" key="12">
    <source>
        <dbReference type="ARBA" id="ARBA00022837"/>
    </source>
</evidence>
<dbReference type="Gene3D" id="2.10.70.10">
    <property type="entry name" value="Complement Module, domain 1"/>
    <property type="match status" value="1"/>
</dbReference>
<feature type="modified residue" description="(3R)-3-hydroxyasparagine" evidence="21">
    <location>
        <position position="153"/>
    </location>
</feature>
<dbReference type="CDD" id="cd00054">
    <property type="entry name" value="EGF_CA"/>
    <property type="match status" value="1"/>
</dbReference>
<feature type="active site" description="Charge relay system" evidence="19">
    <location>
        <position position="442"/>
    </location>
</feature>
<feature type="disulfide bond" evidence="20">
    <location>
        <begin position="72"/>
        <end position="90"/>
    </location>
</feature>
<feature type="disulfide bond" evidence="20">
    <location>
        <begin position="275"/>
        <end position="316"/>
    </location>
</feature>
<feature type="disulfide bond" evidence="20">
    <location>
        <begin position="162"/>
        <end position="175"/>
    </location>
</feature>
<keyword evidence="32" id="KW-1185">Reference proteome</keyword>
<dbReference type="OMA" id="RICGVNC"/>
<dbReference type="GO" id="GO:0005509">
    <property type="term" value="F:calcium ion binding"/>
    <property type="evidence" value="ECO:0007669"/>
    <property type="project" value="InterPro"/>
</dbReference>
<evidence type="ECO:0000256" key="5">
    <source>
        <dbReference type="ARBA" id="ARBA00022659"/>
    </source>
</evidence>
<dbReference type="SMART" id="SM00181">
    <property type="entry name" value="EGF"/>
    <property type="match status" value="1"/>
</dbReference>
<keyword evidence="10" id="KW-0378">Hydrolase</keyword>
<dbReference type="Pfam" id="PF00431">
    <property type="entry name" value="CUB"/>
    <property type="match status" value="2"/>
</dbReference>
<dbReference type="SMART" id="SM00020">
    <property type="entry name" value="Tryp_SPc"/>
    <property type="match status" value="1"/>
</dbReference>
<evidence type="ECO:0000256" key="14">
    <source>
        <dbReference type="ARBA" id="ARBA00022875"/>
    </source>
</evidence>
<dbReference type="GO" id="GO:0006958">
    <property type="term" value="P:complement activation, classical pathway"/>
    <property type="evidence" value="ECO:0007669"/>
    <property type="project" value="UniProtKB-KW"/>
</dbReference>
<evidence type="ECO:0000256" key="15">
    <source>
        <dbReference type="ARBA" id="ARBA00023157"/>
    </source>
</evidence>
<comment type="PTM">
    <text evidence="21">The iron and 2-oxoglutarate dependent 3-hydroxylation of aspartate and asparagine is (R) stereospecific within EGF domains.</text>
</comment>
<dbReference type="InterPro" id="IPR043504">
    <property type="entry name" value="Peptidase_S1_PA_chymotrypsin"/>
</dbReference>
<keyword evidence="9" id="KW-0677">Repeat</keyword>
<dbReference type="GO" id="GO:0045087">
    <property type="term" value="P:innate immune response"/>
    <property type="evidence" value="ECO:0007669"/>
    <property type="project" value="UniProtKB-KW"/>
</dbReference>
<sequence>MPMEMWIIVSLLLMRPVFCSISLDGFHGQFTSLNYPQGYPDNEQQSWDIQVPRGYGIKLYFSHINIEPSANCAYDYVQIFCDEALHPPICGSSKEEEDFQFPQEYHTTGNWMKVTFKSDFSNEERYTGFVAYYTAVDVDECKEEDPCSHYCNNYIGGFHCSCRPGYLLQENQRICGVNCSGEVFTKFKGIITSPNYPEAYAENSECHYRVQIDPGFEVIMQFAEDFEVEGDPSTGCLSDILKNSKQKQHISSAMLHCQKDGTWNSDPYSCRPVNCGPPSKLTNGRENFTSTVYRHWNTYSCEEPYYKLEGNAVFECSADAEWVDVTSHQTTMPKCKPVCGMSQLSSKPGRIFGGRPAGLGDFPWQLRLIIGGSAYGGGALISDGWVLTAAHLFDNSHQVNIHGGIVDMRHRSRQNQLPVEEVIVHPDYRKQVKEAQPNFDHDIALIKLKQKVKLGENLSSVCLPNPKKASSLQHGKLGYISGWGRTERHQKAVFLQYAEIPIASMDHCTDSNYEEPMPVFTSNMICAGKSGVDSCQGDSGGPFVFKEAQDQNRYVTRGIVSFGPKNCGINGVYTDVEKYLDWIETTIKKYESNEEN</sequence>
<feature type="disulfide bond" evidence="20">
    <location>
        <begin position="508"/>
        <end position="526"/>
    </location>
</feature>
<dbReference type="PROSITE" id="PS01187">
    <property type="entry name" value="EGF_CA"/>
    <property type="match status" value="1"/>
</dbReference>
<dbReference type="STRING" id="137246.A0A401STK0"/>
<dbReference type="Gene3D" id="2.40.10.10">
    <property type="entry name" value="Trypsin-like serine proteases"/>
    <property type="match status" value="2"/>
</dbReference>
<feature type="domain" description="CUB" evidence="27">
    <location>
        <begin position="19"/>
        <end position="136"/>
    </location>
</feature>
<feature type="binding site" evidence="22">
    <location>
        <position position="154"/>
    </location>
    <ligand>
        <name>Ca(2+)</name>
        <dbReference type="ChEBI" id="CHEBI:29108"/>
        <label>2</label>
    </ligand>
</feature>
<evidence type="ECO:0000256" key="2">
    <source>
        <dbReference type="ARBA" id="ARBA00022525"/>
    </source>
</evidence>
<evidence type="ECO:0000256" key="8">
    <source>
        <dbReference type="ARBA" id="ARBA00022729"/>
    </source>
</evidence>
<keyword evidence="5 25" id="KW-0768">Sushi</keyword>
<dbReference type="InterPro" id="IPR000742">
    <property type="entry name" value="EGF"/>
</dbReference>
<feature type="disulfide bond" evidence="20">
    <location>
        <begin position="147"/>
        <end position="160"/>
    </location>
</feature>
<feature type="domain" description="CUB" evidence="27">
    <location>
        <begin position="179"/>
        <end position="242"/>
    </location>
</feature>
<proteinExistence type="inferred from homology"/>
<feature type="binding site" evidence="22">
    <location>
        <position position="153"/>
    </location>
    <ligand>
        <name>Ca(2+)</name>
        <dbReference type="ChEBI" id="CHEBI:29108"/>
        <label>2</label>
    </ligand>
</feature>
<protein>
    <recommendedName>
        <fullName evidence="33">Complement subcomponent C1r</fullName>
    </recommendedName>
</protein>
<dbReference type="PROSITE" id="PS50923">
    <property type="entry name" value="SUSHI"/>
    <property type="match status" value="1"/>
</dbReference>
<evidence type="ECO:0000256" key="19">
    <source>
        <dbReference type="PIRSR" id="PIRSR001155-1"/>
    </source>
</evidence>
<reference evidence="31 32" key="1">
    <citation type="journal article" date="2018" name="Nat. Ecol. Evol.">
        <title>Shark genomes provide insights into elasmobranch evolution and the origin of vertebrates.</title>
        <authorList>
            <person name="Hara Y"/>
            <person name="Yamaguchi K"/>
            <person name="Onimaru K"/>
            <person name="Kadota M"/>
            <person name="Koyanagi M"/>
            <person name="Keeley SD"/>
            <person name="Tatsumi K"/>
            <person name="Tanaka K"/>
            <person name="Motone F"/>
            <person name="Kageyama Y"/>
            <person name="Nozu R"/>
            <person name="Adachi N"/>
            <person name="Nishimura O"/>
            <person name="Nakagawa R"/>
            <person name="Tanegashima C"/>
            <person name="Kiyatake I"/>
            <person name="Matsumoto R"/>
            <person name="Murakumo K"/>
            <person name="Nishida K"/>
            <person name="Terakita A"/>
            <person name="Kuratani S"/>
            <person name="Sato K"/>
            <person name="Hyodo S Kuraku.S."/>
        </authorList>
    </citation>
    <scope>NUCLEOTIDE SEQUENCE [LARGE SCALE GENOMIC DNA]</scope>
</reference>
<feature type="binding site" evidence="22">
    <location>
        <position position="75"/>
    </location>
    <ligand>
        <name>Ca(2+)</name>
        <dbReference type="ChEBI" id="CHEBI:29108"/>
        <label>1</label>
    </ligand>
</feature>
<dbReference type="GO" id="GO:0004252">
    <property type="term" value="F:serine-type endopeptidase activity"/>
    <property type="evidence" value="ECO:0007669"/>
    <property type="project" value="InterPro"/>
</dbReference>
<feature type="domain" description="Peptidase S1" evidence="29">
    <location>
        <begin position="351"/>
        <end position="588"/>
    </location>
</feature>
<feature type="active site" description="Charge relay system" evidence="19">
    <location>
        <position position="391"/>
    </location>
</feature>
<evidence type="ECO:0000259" key="28">
    <source>
        <dbReference type="PROSITE" id="PS50026"/>
    </source>
</evidence>
<comment type="caution">
    <text evidence="31">The sequence shown here is derived from an EMBL/GenBank/DDBJ whole genome shotgun (WGS) entry which is preliminary data.</text>
</comment>
<feature type="signal peptide" evidence="26">
    <location>
        <begin position="1"/>
        <end position="19"/>
    </location>
</feature>
<dbReference type="PIRSF" id="PIRSF001155">
    <property type="entry name" value="C1r_C1s_MASP"/>
    <property type="match status" value="1"/>
</dbReference>
<evidence type="ECO:0000256" key="1">
    <source>
        <dbReference type="ARBA" id="ARBA00004613"/>
    </source>
</evidence>
<feature type="binding site" evidence="22">
    <location>
        <position position="239"/>
    </location>
    <ligand>
        <name>Ca(2+)</name>
        <dbReference type="ChEBI" id="CHEBI:29108"/>
        <label>3</label>
    </ligand>
</feature>
<dbReference type="InterPro" id="IPR009003">
    <property type="entry name" value="Peptidase_S1_PA"/>
</dbReference>
<dbReference type="InterPro" id="IPR001254">
    <property type="entry name" value="Trypsin_dom"/>
</dbReference>
<dbReference type="FunFam" id="2.40.10.10:FF:000002">
    <property type="entry name" value="Transmembrane protease serine"/>
    <property type="match status" value="1"/>
</dbReference>
<evidence type="ECO:0000256" key="26">
    <source>
        <dbReference type="SAM" id="SignalP"/>
    </source>
</evidence>
<feature type="binding site" evidence="22">
    <location>
        <position position="157"/>
    </location>
    <ligand>
        <name>Ca(2+)</name>
        <dbReference type="ChEBI" id="CHEBI:29108"/>
        <label>2</label>
    </ligand>
</feature>
<dbReference type="InterPro" id="IPR035976">
    <property type="entry name" value="Sushi/SCR/CCP_sf"/>
</dbReference>
<dbReference type="PANTHER" id="PTHR24255:SF18">
    <property type="entry name" value="COMPLEMENT C1S SUBCOMPONENT"/>
    <property type="match status" value="1"/>
</dbReference>
<dbReference type="GO" id="GO:0006508">
    <property type="term" value="P:proteolysis"/>
    <property type="evidence" value="ECO:0007669"/>
    <property type="project" value="UniProtKB-KW"/>
</dbReference>
<evidence type="ECO:0000256" key="16">
    <source>
        <dbReference type="ARBA" id="ARBA00023180"/>
    </source>
</evidence>
<gene>
    <name evidence="31" type="ORF">chiPu_0012189</name>
</gene>
<dbReference type="FunFam" id="2.60.120.290:FF:000012">
    <property type="entry name" value="mannan-binding lectin serine protease 1 isoform X1"/>
    <property type="match status" value="1"/>
</dbReference>
<dbReference type="FunFam" id="2.10.25.10:FF:000059">
    <property type="entry name" value="Mannan-binding lectin serine protease 1"/>
    <property type="match status" value="1"/>
</dbReference>
<dbReference type="PROSITE" id="PS00010">
    <property type="entry name" value="ASX_HYDROXYL"/>
    <property type="match status" value="1"/>
</dbReference>
<dbReference type="CDD" id="cd00033">
    <property type="entry name" value="CCP"/>
    <property type="match status" value="1"/>
</dbReference>
<dbReference type="SUPFAM" id="SSF57535">
    <property type="entry name" value="Complement control module/SCR domain"/>
    <property type="match status" value="2"/>
</dbReference>
<evidence type="ECO:0000256" key="10">
    <source>
        <dbReference type="ARBA" id="ARBA00022801"/>
    </source>
</evidence>
<dbReference type="SUPFAM" id="SSF57196">
    <property type="entry name" value="EGF/Laminin"/>
    <property type="match status" value="1"/>
</dbReference>
<keyword evidence="11" id="KW-0720">Serine protease</keyword>
<feature type="active site" description="Charge relay system" evidence="19">
    <location>
        <position position="539"/>
    </location>
</feature>
<evidence type="ECO:0000256" key="21">
    <source>
        <dbReference type="PIRSR" id="PIRSR001155-3"/>
    </source>
</evidence>
<dbReference type="Pfam" id="PF00089">
    <property type="entry name" value="Trypsin"/>
    <property type="match status" value="1"/>
</dbReference>
<feature type="binding site" evidence="22">
    <location>
        <position position="67"/>
    </location>
    <ligand>
        <name>Ca(2+)</name>
        <dbReference type="ChEBI" id="CHEBI:29108"/>
        <label>1</label>
    </ligand>
</feature>
<dbReference type="CDD" id="cd00190">
    <property type="entry name" value="Tryp_SPc"/>
    <property type="match status" value="1"/>
</dbReference>
<evidence type="ECO:0000259" key="30">
    <source>
        <dbReference type="PROSITE" id="PS50923"/>
    </source>
</evidence>
<dbReference type="EMBL" id="BEZZ01000538">
    <property type="protein sequence ID" value="GCC33719.1"/>
    <property type="molecule type" value="Genomic_DNA"/>
</dbReference>
<organism evidence="31 32">
    <name type="scientific">Chiloscyllium punctatum</name>
    <name type="common">Brownbanded bambooshark</name>
    <name type="synonym">Hemiscyllium punctatum</name>
    <dbReference type="NCBI Taxonomy" id="137246"/>
    <lineage>
        <taxon>Eukaryota</taxon>
        <taxon>Metazoa</taxon>
        <taxon>Chordata</taxon>
        <taxon>Craniata</taxon>
        <taxon>Vertebrata</taxon>
        <taxon>Chondrichthyes</taxon>
        <taxon>Elasmobranchii</taxon>
        <taxon>Galeomorphii</taxon>
        <taxon>Galeoidea</taxon>
        <taxon>Orectolobiformes</taxon>
        <taxon>Hemiscylliidae</taxon>
        <taxon>Chiloscyllium</taxon>
    </lineage>
</organism>
<feature type="binding site" evidence="22">
    <location>
        <position position="229"/>
    </location>
    <ligand>
        <name>Ca(2+)</name>
        <dbReference type="ChEBI" id="CHEBI:29108"/>
        <label>3</label>
    </ligand>
</feature>
<evidence type="ECO:0000313" key="32">
    <source>
        <dbReference type="Proteomes" id="UP000287033"/>
    </source>
</evidence>
<evidence type="ECO:0000313" key="31">
    <source>
        <dbReference type="EMBL" id="GCC33719.1"/>
    </source>
</evidence>
<dbReference type="SMART" id="SM00179">
    <property type="entry name" value="EGF_CA"/>
    <property type="match status" value="1"/>
</dbReference>
<dbReference type="SUPFAM" id="SSF49854">
    <property type="entry name" value="Spermadhesin, CUB domain"/>
    <property type="match status" value="2"/>
</dbReference>
<evidence type="ECO:0000256" key="13">
    <source>
        <dbReference type="ARBA" id="ARBA00022859"/>
    </source>
</evidence>
<dbReference type="Gene3D" id="2.60.120.290">
    <property type="entry name" value="Spermadhesin, CUB domain"/>
    <property type="match status" value="2"/>
</dbReference>
<keyword evidence="17 21" id="KW-0379">Hydroxylation</keyword>
<dbReference type="PROSITE" id="PS01180">
    <property type="entry name" value="CUB"/>
    <property type="match status" value="2"/>
</dbReference>
<keyword evidence="8 26" id="KW-0732">Signal</keyword>
<keyword evidence="14" id="KW-0180">Complement pathway</keyword>
<evidence type="ECO:0000256" key="24">
    <source>
        <dbReference type="PROSITE-ProRule" id="PRU00076"/>
    </source>
</evidence>
<feature type="binding site" evidence="22">
    <location>
        <position position="137"/>
    </location>
    <ligand>
        <name>Ca(2+)</name>
        <dbReference type="ChEBI" id="CHEBI:29108"/>
        <label>2</label>
    </ligand>
</feature>
<dbReference type="InterPro" id="IPR000859">
    <property type="entry name" value="CUB_dom"/>
</dbReference>
<accession>A0A401STK0</accession>
<evidence type="ECO:0000256" key="7">
    <source>
        <dbReference type="ARBA" id="ARBA00022723"/>
    </source>
</evidence>
<evidence type="ECO:0000256" key="3">
    <source>
        <dbReference type="ARBA" id="ARBA00022536"/>
    </source>
</evidence>
<dbReference type="GO" id="GO:0005615">
    <property type="term" value="C:extracellular space"/>
    <property type="evidence" value="ECO:0007669"/>
    <property type="project" value="TreeGrafter"/>
</dbReference>
<dbReference type="Proteomes" id="UP000287033">
    <property type="component" value="Unassembled WGS sequence"/>
</dbReference>
<keyword evidence="12 22" id="KW-0106">Calcium</keyword>
<evidence type="ECO:0000259" key="27">
    <source>
        <dbReference type="PROSITE" id="PS01180"/>
    </source>
</evidence>